<reference evidence="1" key="1">
    <citation type="submission" date="2020-09" db="EMBL/GenBank/DDBJ databases">
        <title>Iningainema tapete sp. nov. (Scytonemataceae, Cyanobacteria) from greenhouses in central Florida (USA) produces two types of nodularin with biosynthetic potential for microcystin-LR and anabaenopeptins.</title>
        <authorList>
            <person name="Berthold D.E."/>
            <person name="Lefler F.W."/>
            <person name="Huang I.-S."/>
            <person name="Abdulla H."/>
            <person name="Zimba P.V."/>
            <person name="Laughinghouse H.D. IV."/>
        </authorList>
    </citation>
    <scope>NUCLEOTIDE SEQUENCE</scope>
    <source>
        <strain evidence="1">BLCCT55</strain>
    </source>
</reference>
<evidence type="ECO:0000313" key="1">
    <source>
        <dbReference type="EMBL" id="MBD2775722.1"/>
    </source>
</evidence>
<gene>
    <name evidence="1" type="ORF">ICL16_27605</name>
</gene>
<organism evidence="1 2">
    <name type="scientific">Iningainema tapete BLCC-T55</name>
    <dbReference type="NCBI Taxonomy" id="2748662"/>
    <lineage>
        <taxon>Bacteria</taxon>
        <taxon>Bacillati</taxon>
        <taxon>Cyanobacteriota</taxon>
        <taxon>Cyanophyceae</taxon>
        <taxon>Nostocales</taxon>
        <taxon>Scytonemataceae</taxon>
        <taxon>Iningainema tapete</taxon>
    </lineage>
</organism>
<dbReference type="EMBL" id="JACXAE010000084">
    <property type="protein sequence ID" value="MBD2775722.1"/>
    <property type="molecule type" value="Genomic_DNA"/>
</dbReference>
<evidence type="ECO:0000313" key="2">
    <source>
        <dbReference type="Proteomes" id="UP000629098"/>
    </source>
</evidence>
<protein>
    <submittedName>
        <fullName evidence="1">Uncharacterized protein</fullName>
    </submittedName>
</protein>
<proteinExistence type="predicted"/>
<accession>A0A8J6XM96</accession>
<name>A0A8J6XM96_9CYAN</name>
<comment type="caution">
    <text evidence="1">The sequence shown here is derived from an EMBL/GenBank/DDBJ whole genome shotgun (WGS) entry which is preliminary data.</text>
</comment>
<dbReference type="Proteomes" id="UP000629098">
    <property type="component" value="Unassembled WGS sequence"/>
</dbReference>
<dbReference type="AlphaFoldDB" id="A0A8J6XM96"/>
<sequence length="94" mass="10713">MRTIETTVTVTDDQQIIITLPSDIIPGKHRVVLVIDETPLPLDIAPAKPPIKLNVGEWKNWSPECNFHREDIYDVADFSRFSTLIQIFPLEVNS</sequence>
<dbReference type="RefSeq" id="WP_190834510.1">
    <property type="nucleotide sequence ID" value="NZ_CAWPPI010000084.1"/>
</dbReference>
<keyword evidence="2" id="KW-1185">Reference proteome</keyword>